<dbReference type="OrthoDB" id="9936937at2759"/>
<accession>A0A9W8HE16</accession>
<evidence type="ECO:0000313" key="2">
    <source>
        <dbReference type="Proteomes" id="UP001140172"/>
    </source>
</evidence>
<feature type="non-terminal residue" evidence="1">
    <location>
        <position position="105"/>
    </location>
</feature>
<evidence type="ECO:0000313" key="1">
    <source>
        <dbReference type="EMBL" id="KAJ2783252.1"/>
    </source>
</evidence>
<organism evidence="1 2">
    <name type="scientific">Coemansia interrupta</name>
    <dbReference type="NCBI Taxonomy" id="1126814"/>
    <lineage>
        <taxon>Eukaryota</taxon>
        <taxon>Fungi</taxon>
        <taxon>Fungi incertae sedis</taxon>
        <taxon>Zoopagomycota</taxon>
        <taxon>Kickxellomycotina</taxon>
        <taxon>Kickxellomycetes</taxon>
        <taxon>Kickxellales</taxon>
        <taxon>Kickxellaceae</taxon>
        <taxon>Coemansia</taxon>
    </lineage>
</organism>
<name>A0A9W8HE16_9FUNG</name>
<dbReference type="Proteomes" id="UP001140172">
    <property type="component" value="Unassembled WGS sequence"/>
</dbReference>
<dbReference type="AlphaFoldDB" id="A0A9W8HE16"/>
<gene>
    <name evidence="1" type="ORF">GGI15_002641</name>
</gene>
<sequence length="105" mass="12100">MSKASDNTSLISQVDGCDFTTDELKQFHGYYKYTWPTLLKDSSLADKIQHYVTVDPSIDSSRLRLWLRTMGIQDESEKSDEAKLYDRFEAFDFSTAPGFNELLTQ</sequence>
<proteinExistence type="predicted"/>
<protein>
    <submittedName>
        <fullName evidence="1">Uncharacterized protein</fullName>
    </submittedName>
</protein>
<keyword evidence="2" id="KW-1185">Reference proteome</keyword>
<reference evidence="1" key="1">
    <citation type="submission" date="2022-07" db="EMBL/GenBank/DDBJ databases">
        <title>Phylogenomic reconstructions and comparative analyses of Kickxellomycotina fungi.</title>
        <authorList>
            <person name="Reynolds N.K."/>
            <person name="Stajich J.E."/>
            <person name="Barry K."/>
            <person name="Grigoriev I.V."/>
            <person name="Crous P."/>
            <person name="Smith M.E."/>
        </authorList>
    </citation>
    <scope>NUCLEOTIDE SEQUENCE</scope>
    <source>
        <strain evidence="1">BCRC 34489</strain>
    </source>
</reference>
<dbReference type="EMBL" id="JANBUM010000149">
    <property type="protein sequence ID" value="KAJ2783252.1"/>
    <property type="molecule type" value="Genomic_DNA"/>
</dbReference>
<comment type="caution">
    <text evidence="1">The sequence shown here is derived from an EMBL/GenBank/DDBJ whole genome shotgun (WGS) entry which is preliminary data.</text>
</comment>